<dbReference type="PROSITE" id="PS51421">
    <property type="entry name" value="RAS"/>
    <property type="match status" value="1"/>
</dbReference>
<accession>A0A2P6PUM8</accession>
<evidence type="ECO:0000256" key="1">
    <source>
        <dbReference type="ARBA" id="ARBA00004394"/>
    </source>
</evidence>
<dbReference type="SMART" id="SM00175">
    <property type="entry name" value="RAB"/>
    <property type="match status" value="1"/>
</dbReference>
<name>A0A2P6PUM8_ROSCH</name>
<comment type="subcellular location">
    <subcellularLocation>
        <location evidence="1">Golgi apparatus membrane</location>
    </subcellularLocation>
</comment>
<dbReference type="AlphaFoldDB" id="A0A2P6PUM8"/>
<dbReference type="InterPro" id="IPR027417">
    <property type="entry name" value="P-loop_NTPase"/>
</dbReference>
<evidence type="ECO:0000313" key="6">
    <source>
        <dbReference type="Proteomes" id="UP000238479"/>
    </source>
</evidence>
<dbReference type="GO" id="GO:0003924">
    <property type="term" value="F:GTPase activity"/>
    <property type="evidence" value="ECO:0007669"/>
    <property type="project" value="InterPro"/>
</dbReference>
<evidence type="ECO:0000313" key="5">
    <source>
        <dbReference type="EMBL" id="PRQ25625.1"/>
    </source>
</evidence>
<dbReference type="Gene3D" id="3.40.50.300">
    <property type="entry name" value="P-loop containing nucleotide triphosphate hydrolases"/>
    <property type="match status" value="1"/>
</dbReference>
<dbReference type="GO" id="GO:0000139">
    <property type="term" value="C:Golgi membrane"/>
    <property type="evidence" value="ECO:0007669"/>
    <property type="project" value="UniProtKB-SubCell"/>
</dbReference>
<dbReference type="STRING" id="74649.A0A2P6PUM8"/>
<dbReference type="SUPFAM" id="SSF52540">
    <property type="entry name" value="P-loop containing nucleoside triphosphate hydrolases"/>
    <property type="match status" value="1"/>
</dbReference>
<evidence type="ECO:0000256" key="3">
    <source>
        <dbReference type="ARBA" id="ARBA00022741"/>
    </source>
</evidence>
<dbReference type="PANTHER" id="PTHR47980">
    <property type="entry name" value="LD44762P"/>
    <property type="match status" value="1"/>
</dbReference>
<dbReference type="PROSITE" id="PS51419">
    <property type="entry name" value="RAB"/>
    <property type="match status" value="1"/>
</dbReference>
<comment type="similarity">
    <text evidence="2">Belongs to the small GTPase superfamily. Rab family.</text>
</comment>
<dbReference type="InterPro" id="IPR001806">
    <property type="entry name" value="Small_GTPase"/>
</dbReference>
<evidence type="ECO:0000256" key="2">
    <source>
        <dbReference type="ARBA" id="ARBA00006270"/>
    </source>
</evidence>
<dbReference type="Pfam" id="PF00071">
    <property type="entry name" value="Ras"/>
    <property type="match status" value="1"/>
</dbReference>
<keyword evidence="3" id="KW-0547">Nucleotide-binding</keyword>
<dbReference type="PRINTS" id="PR00449">
    <property type="entry name" value="RASTRNSFRMNG"/>
</dbReference>
<keyword evidence="5" id="KW-0378">Hydrolase</keyword>
<dbReference type="EMBL" id="PDCK01000044">
    <property type="protein sequence ID" value="PRQ25625.1"/>
    <property type="molecule type" value="Genomic_DNA"/>
</dbReference>
<sequence length="111" mass="12032">MMLLMSHHSTTLGIGEEKHPPSVIVKKILVGNKADIGESKRAVTKSRGQALADEFGLKFFETSAKTNMNVEGVFLALARDIRPELNASRSIHERAALGINRLAAQRSSCCG</sequence>
<dbReference type="Proteomes" id="UP000238479">
    <property type="component" value="Chromosome 6"/>
</dbReference>
<organism evidence="5 6">
    <name type="scientific">Rosa chinensis</name>
    <name type="common">China rose</name>
    <dbReference type="NCBI Taxonomy" id="74649"/>
    <lineage>
        <taxon>Eukaryota</taxon>
        <taxon>Viridiplantae</taxon>
        <taxon>Streptophyta</taxon>
        <taxon>Embryophyta</taxon>
        <taxon>Tracheophyta</taxon>
        <taxon>Spermatophyta</taxon>
        <taxon>Magnoliopsida</taxon>
        <taxon>eudicotyledons</taxon>
        <taxon>Gunneridae</taxon>
        <taxon>Pentapetalae</taxon>
        <taxon>rosids</taxon>
        <taxon>fabids</taxon>
        <taxon>Rosales</taxon>
        <taxon>Rosaceae</taxon>
        <taxon>Rosoideae</taxon>
        <taxon>Rosoideae incertae sedis</taxon>
        <taxon>Rosa</taxon>
    </lineage>
</organism>
<reference evidence="5 6" key="1">
    <citation type="journal article" date="2018" name="Nat. Genet.">
        <title>The Rosa genome provides new insights in the design of modern roses.</title>
        <authorList>
            <person name="Bendahmane M."/>
        </authorList>
    </citation>
    <scope>NUCLEOTIDE SEQUENCE [LARGE SCALE GENOMIC DNA]</scope>
    <source>
        <strain evidence="6">cv. Old Blush</strain>
    </source>
</reference>
<gene>
    <name evidence="5" type="ORF">RchiOBHm_Chr6g0285671</name>
</gene>
<proteinExistence type="inferred from homology"/>
<dbReference type="GO" id="GO:0005525">
    <property type="term" value="F:GTP binding"/>
    <property type="evidence" value="ECO:0007669"/>
    <property type="project" value="UniProtKB-KW"/>
</dbReference>
<keyword evidence="6" id="KW-1185">Reference proteome</keyword>
<dbReference type="Gramene" id="PRQ25625">
    <property type="protein sequence ID" value="PRQ25625"/>
    <property type="gene ID" value="RchiOBHm_Chr6g0285671"/>
</dbReference>
<evidence type="ECO:0000256" key="4">
    <source>
        <dbReference type="ARBA" id="ARBA00023134"/>
    </source>
</evidence>
<comment type="caution">
    <text evidence="5">The sequence shown here is derived from an EMBL/GenBank/DDBJ whole genome shotgun (WGS) entry which is preliminary data.</text>
</comment>
<dbReference type="InterPro" id="IPR050305">
    <property type="entry name" value="Small_GTPase_Rab"/>
</dbReference>
<protein>
    <submittedName>
        <fullName evidence="5">Putative small GTPase superfamily, P-loop containing nucleoside triphosphate hydrolase</fullName>
    </submittedName>
</protein>
<keyword evidence="4" id="KW-0342">GTP-binding</keyword>